<keyword evidence="1" id="KW-0472">Membrane</keyword>
<evidence type="ECO:0000256" key="1">
    <source>
        <dbReference type="SAM" id="Phobius"/>
    </source>
</evidence>
<gene>
    <name evidence="2" type="ORF">CVV64_08430</name>
</gene>
<evidence type="ECO:0000313" key="2">
    <source>
        <dbReference type="EMBL" id="PKK90381.1"/>
    </source>
</evidence>
<dbReference type="Proteomes" id="UP000233256">
    <property type="component" value="Unassembled WGS sequence"/>
</dbReference>
<organism evidence="2 3">
    <name type="scientific">Candidatus Wallbacteria bacterium HGW-Wallbacteria-1</name>
    <dbReference type="NCBI Taxonomy" id="2013854"/>
    <lineage>
        <taxon>Bacteria</taxon>
        <taxon>Candidatus Walliibacteriota</taxon>
    </lineage>
</organism>
<evidence type="ECO:0008006" key="4">
    <source>
        <dbReference type="Google" id="ProtNLM"/>
    </source>
</evidence>
<dbReference type="AlphaFoldDB" id="A0A2N1PPX5"/>
<sequence length="68" mass="7377">MIRSHWKVRGQATTEYTLVFGLITFLCIYIMINVGATIKGVFVSISASCDDVRTKAINSAPVPVNSGN</sequence>
<evidence type="ECO:0000313" key="3">
    <source>
        <dbReference type="Proteomes" id="UP000233256"/>
    </source>
</evidence>
<keyword evidence="1" id="KW-0812">Transmembrane</keyword>
<comment type="caution">
    <text evidence="2">The sequence shown here is derived from an EMBL/GenBank/DDBJ whole genome shotgun (WGS) entry which is preliminary data.</text>
</comment>
<protein>
    <recommendedName>
        <fullName evidence="4">Flp family type IVb pilin</fullName>
    </recommendedName>
</protein>
<reference evidence="2 3" key="1">
    <citation type="journal article" date="2017" name="ISME J.">
        <title>Potential for microbial H2 and metal transformations associated with novel bacteria and archaea in deep terrestrial subsurface sediments.</title>
        <authorList>
            <person name="Hernsdorf A.W."/>
            <person name="Amano Y."/>
            <person name="Miyakawa K."/>
            <person name="Ise K."/>
            <person name="Suzuki Y."/>
            <person name="Anantharaman K."/>
            <person name="Probst A."/>
            <person name="Burstein D."/>
            <person name="Thomas B.C."/>
            <person name="Banfield J.F."/>
        </authorList>
    </citation>
    <scope>NUCLEOTIDE SEQUENCE [LARGE SCALE GENOMIC DNA]</scope>
    <source>
        <strain evidence="2">HGW-Wallbacteria-1</strain>
    </source>
</reference>
<proteinExistence type="predicted"/>
<feature type="transmembrane region" description="Helical" evidence="1">
    <location>
        <begin position="12"/>
        <end position="32"/>
    </location>
</feature>
<name>A0A2N1PPX5_9BACT</name>
<keyword evidence="1" id="KW-1133">Transmembrane helix</keyword>
<accession>A0A2N1PPX5</accession>
<dbReference type="EMBL" id="PGXC01000005">
    <property type="protein sequence ID" value="PKK90381.1"/>
    <property type="molecule type" value="Genomic_DNA"/>
</dbReference>